<dbReference type="Pfam" id="PF04198">
    <property type="entry name" value="Sugar-bind"/>
    <property type="match status" value="1"/>
</dbReference>
<feature type="domain" description="CggR N-terminal DNA binding" evidence="6">
    <location>
        <begin position="18"/>
        <end position="87"/>
    </location>
</feature>
<keyword evidence="8" id="KW-1185">Reference proteome</keyword>
<evidence type="ECO:0000256" key="3">
    <source>
        <dbReference type="ARBA" id="ARBA00023125"/>
    </source>
</evidence>
<dbReference type="Proteomes" id="UP000051378">
    <property type="component" value="Unassembled WGS sequence"/>
</dbReference>
<dbReference type="EMBL" id="AYZL01000020">
    <property type="protein sequence ID" value="KRN03499.1"/>
    <property type="molecule type" value="Genomic_DNA"/>
</dbReference>
<dbReference type="STRING" id="1423744.FC86_GL000603"/>
<organism evidence="7 8">
    <name type="scientific">Holzapfeliella floricola DSM 23037 = JCM 16512</name>
    <dbReference type="NCBI Taxonomy" id="1423744"/>
    <lineage>
        <taxon>Bacteria</taxon>
        <taxon>Bacillati</taxon>
        <taxon>Bacillota</taxon>
        <taxon>Bacilli</taxon>
        <taxon>Lactobacillales</taxon>
        <taxon>Lactobacillaceae</taxon>
        <taxon>Holzapfeliella</taxon>
    </lineage>
</organism>
<name>A0A0R2DK24_9LACO</name>
<gene>
    <name evidence="7" type="ORF">FC86_GL000603</name>
</gene>
<evidence type="ECO:0000313" key="7">
    <source>
        <dbReference type="EMBL" id="KRN03499.1"/>
    </source>
</evidence>
<dbReference type="InterPro" id="IPR051054">
    <property type="entry name" value="SorC_transcr_regulators"/>
</dbReference>
<sequence length="343" mass="37913">MLNNLSWIENIAPDFLKVIRQRYEILQQISWLSPVGRRSLAVKLGISERSMRTETEYLKQVGLIDIGRRGMTLTEKGEQTLEQLAPVIAKVYNVSQTESELAAHLQIARAVIVPGNTDVQPHLSKSLGEALNDALKLLLPLGHNIITVFGGVTMSSVASQLSPTLNRHRDLLFVPGRGGLGESVEIQSNTVCQMMANSTHSHYRTLYLPENVSSEAMKSLIKDENIGDVLDFISNSDAVIHSIGDAQIMAKRRGLSLDTRSMLTEKKAVAECFGYFFNQQSQMIYKIPRIGLQLEDLNRIPRVFAVASGQSKALAIEAYMKHAPSQSWLITDEGAANSILKGK</sequence>
<feature type="domain" description="Sugar-binding" evidence="5">
    <location>
        <begin position="93"/>
        <end position="341"/>
    </location>
</feature>
<dbReference type="GO" id="GO:0003677">
    <property type="term" value="F:DNA binding"/>
    <property type="evidence" value="ECO:0007669"/>
    <property type="project" value="UniProtKB-KW"/>
</dbReference>
<evidence type="ECO:0000256" key="2">
    <source>
        <dbReference type="ARBA" id="ARBA00023015"/>
    </source>
</evidence>
<dbReference type="GO" id="GO:0030246">
    <property type="term" value="F:carbohydrate binding"/>
    <property type="evidence" value="ECO:0007669"/>
    <property type="project" value="InterPro"/>
</dbReference>
<keyword evidence="4" id="KW-0804">Transcription</keyword>
<dbReference type="OrthoDB" id="9793820at2"/>
<evidence type="ECO:0000256" key="1">
    <source>
        <dbReference type="ARBA" id="ARBA00010466"/>
    </source>
</evidence>
<dbReference type="InterPro" id="IPR048715">
    <property type="entry name" value="CggR_N"/>
</dbReference>
<dbReference type="InterPro" id="IPR007324">
    <property type="entry name" value="Sugar-bd_dom_put"/>
</dbReference>
<dbReference type="RefSeq" id="WP_056974822.1">
    <property type="nucleotide sequence ID" value="NZ_AYZL01000020.1"/>
</dbReference>
<keyword evidence="2" id="KW-0805">Transcription regulation</keyword>
<accession>A0A0R2DK24</accession>
<evidence type="ECO:0000313" key="8">
    <source>
        <dbReference type="Proteomes" id="UP000051378"/>
    </source>
</evidence>
<dbReference type="Gene3D" id="1.10.10.10">
    <property type="entry name" value="Winged helix-like DNA-binding domain superfamily/Winged helix DNA-binding domain"/>
    <property type="match status" value="1"/>
</dbReference>
<proteinExistence type="inferred from homology"/>
<dbReference type="SUPFAM" id="SSF100950">
    <property type="entry name" value="NagB/RpiA/CoA transferase-like"/>
    <property type="match status" value="1"/>
</dbReference>
<evidence type="ECO:0000259" key="5">
    <source>
        <dbReference type="Pfam" id="PF04198"/>
    </source>
</evidence>
<dbReference type="InterPro" id="IPR036390">
    <property type="entry name" value="WH_DNA-bd_sf"/>
</dbReference>
<dbReference type="SUPFAM" id="SSF46785">
    <property type="entry name" value="Winged helix' DNA-binding domain"/>
    <property type="match status" value="1"/>
</dbReference>
<comment type="caution">
    <text evidence="7">The sequence shown here is derived from an EMBL/GenBank/DDBJ whole genome shotgun (WGS) entry which is preliminary data.</text>
</comment>
<dbReference type="Gene3D" id="3.40.50.1360">
    <property type="match status" value="1"/>
</dbReference>
<dbReference type="InterPro" id="IPR036388">
    <property type="entry name" value="WH-like_DNA-bd_sf"/>
</dbReference>
<keyword evidence="3" id="KW-0238">DNA-binding</keyword>
<dbReference type="PANTHER" id="PTHR34294:SF5">
    <property type="entry name" value="CENTRAL GLYCOLYTIC GENES REGULATOR"/>
    <property type="match status" value="1"/>
</dbReference>
<comment type="similarity">
    <text evidence="1">Belongs to the SorC transcriptional regulatory family.</text>
</comment>
<dbReference type="PANTHER" id="PTHR34294">
    <property type="entry name" value="TRANSCRIPTIONAL REGULATOR-RELATED"/>
    <property type="match status" value="1"/>
</dbReference>
<dbReference type="Pfam" id="PF21715">
    <property type="entry name" value="CggR_N"/>
    <property type="match status" value="1"/>
</dbReference>
<evidence type="ECO:0000256" key="4">
    <source>
        <dbReference type="ARBA" id="ARBA00023163"/>
    </source>
</evidence>
<reference evidence="7 8" key="1">
    <citation type="journal article" date="2015" name="Genome Announc.">
        <title>Expanding the biotechnology potential of lactobacilli through comparative genomics of 213 strains and associated genera.</title>
        <authorList>
            <person name="Sun Z."/>
            <person name="Harris H.M."/>
            <person name="McCann A."/>
            <person name="Guo C."/>
            <person name="Argimon S."/>
            <person name="Zhang W."/>
            <person name="Yang X."/>
            <person name="Jeffery I.B."/>
            <person name="Cooney J.C."/>
            <person name="Kagawa T.F."/>
            <person name="Liu W."/>
            <person name="Song Y."/>
            <person name="Salvetti E."/>
            <person name="Wrobel A."/>
            <person name="Rasinkangas P."/>
            <person name="Parkhill J."/>
            <person name="Rea M.C."/>
            <person name="O'Sullivan O."/>
            <person name="Ritari J."/>
            <person name="Douillard F.P."/>
            <person name="Paul Ross R."/>
            <person name="Yang R."/>
            <person name="Briner A.E."/>
            <person name="Felis G.E."/>
            <person name="de Vos W.M."/>
            <person name="Barrangou R."/>
            <person name="Klaenhammer T.R."/>
            <person name="Caufield P.W."/>
            <person name="Cui Y."/>
            <person name="Zhang H."/>
            <person name="O'Toole P.W."/>
        </authorList>
    </citation>
    <scope>NUCLEOTIDE SEQUENCE [LARGE SCALE GENOMIC DNA]</scope>
    <source>
        <strain evidence="7 8">DSM 23037</strain>
    </source>
</reference>
<evidence type="ECO:0000259" key="6">
    <source>
        <dbReference type="Pfam" id="PF21715"/>
    </source>
</evidence>
<dbReference type="AlphaFoldDB" id="A0A0R2DK24"/>
<dbReference type="InterPro" id="IPR037171">
    <property type="entry name" value="NagB/RpiA_transferase-like"/>
</dbReference>
<dbReference type="PATRIC" id="fig|1423744.4.peg.621"/>
<protein>
    <submittedName>
        <fullName evidence="7">Transcriptional regulator</fullName>
    </submittedName>
</protein>